<gene>
    <name evidence="1" type="ORF">KSX_52180</name>
</gene>
<dbReference type="Proteomes" id="UP000612362">
    <property type="component" value="Unassembled WGS sequence"/>
</dbReference>
<reference evidence="1" key="1">
    <citation type="submission" date="2020-10" db="EMBL/GenBank/DDBJ databases">
        <title>Taxonomic study of unclassified bacteria belonging to the class Ktedonobacteria.</title>
        <authorList>
            <person name="Yabe S."/>
            <person name="Wang C.M."/>
            <person name="Zheng Y."/>
            <person name="Sakai Y."/>
            <person name="Cavaletti L."/>
            <person name="Monciardini P."/>
            <person name="Donadio S."/>
        </authorList>
    </citation>
    <scope>NUCLEOTIDE SEQUENCE</scope>
    <source>
        <strain evidence="1">SOSP1-1</strain>
    </source>
</reference>
<proteinExistence type="predicted"/>
<protein>
    <submittedName>
        <fullName evidence="1">Uncharacterized protein</fullName>
    </submittedName>
</protein>
<dbReference type="AlphaFoldDB" id="A0A8J3I5F1"/>
<evidence type="ECO:0000313" key="2">
    <source>
        <dbReference type="Proteomes" id="UP000612362"/>
    </source>
</evidence>
<organism evidence="1 2">
    <name type="scientific">Ktedonospora formicarum</name>
    <dbReference type="NCBI Taxonomy" id="2778364"/>
    <lineage>
        <taxon>Bacteria</taxon>
        <taxon>Bacillati</taxon>
        <taxon>Chloroflexota</taxon>
        <taxon>Ktedonobacteria</taxon>
        <taxon>Ktedonobacterales</taxon>
        <taxon>Ktedonobacteraceae</taxon>
        <taxon>Ktedonospora</taxon>
    </lineage>
</organism>
<sequence>MVMISWTPEQLKEITTFWKDKFGDIISSQLDDPNIGSMWLACGHWVRFSGEGTIRIPLSVALIYRIPGPRLPAQQFCILSVLRFSLSMTN</sequence>
<accession>A0A8J3I5F1</accession>
<comment type="caution">
    <text evidence="1">The sequence shown here is derived from an EMBL/GenBank/DDBJ whole genome shotgun (WGS) entry which is preliminary data.</text>
</comment>
<dbReference type="EMBL" id="BNJF01000002">
    <property type="protein sequence ID" value="GHO47055.1"/>
    <property type="molecule type" value="Genomic_DNA"/>
</dbReference>
<keyword evidence="2" id="KW-1185">Reference proteome</keyword>
<evidence type="ECO:0000313" key="1">
    <source>
        <dbReference type="EMBL" id="GHO47055.1"/>
    </source>
</evidence>
<name>A0A8J3I5F1_9CHLR</name>